<keyword evidence="12" id="KW-1185">Reference proteome</keyword>
<name>A0AAD7UP84_9STRA</name>
<dbReference type="PROSITE" id="PS00697">
    <property type="entry name" value="DNA_LIGASE_A1"/>
    <property type="match status" value="1"/>
</dbReference>
<keyword evidence="4 7" id="KW-0547">Nucleotide-binding</keyword>
<evidence type="ECO:0000256" key="4">
    <source>
        <dbReference type="ARBA" id="ARBA00022741"/>
    </source>
</evidence>
<evidence type="ECO:0000256" key="6">
    <source>
        <dbReference type="ARBA" id="ARBA00034003"/>
    </source>
</evidence>
<dbReference type="EMBL" id="JAQMWT010000024">
    <property type="protein sequence ID" value="KAJ8613692.1"/>
    <property type="molecule type" value="Genomic_DNA"/>
</dbReference>
<evidence type="ECO:0000256" key="1">
    <source>
        <dbReference type="ARBA" id="ARBA00007572"/>
    </source>
</evidence>
<dbReference type="InterPro" id="IPR012340">
    <property type="entry name" value="NA-bd_OB-fold"/>
</dbReference>
<evidence type="ECO:0000259" key="10">
    <source>
        <dbReference type="PROSITE" id="PS50160"/>
    </source>
</evidence>
<feature type="region of interest" description="Disordered" evidence="9">
    <location>
        <begin position="1"/>
        <end position="96"/>
    </location>
</feature>
<evidence type="ECO:0000313" key="12">
    <source>
        <dbReference type="Proteomes" id="UP001230188"/>
    </source>
</evidence>
<dbReference type="Gene3D" id="2.40.50.140">
    <property type="entry name" value="Nucleic acid-binding proteins"/>
    <property type="match status" value="1"/>
</dbReference>
<keyword evidence="3" id="KW-0235">DNA replication</keyword>
<evidence type="ECO:0000256" key="5">
    <source>
        <dbReference type="ARBA" id="ARBA00022840"/>
    </source>
</evidence>
<dbReference type="Gene3D" id="1.10.3260.10">
    <property type="entry name" value="DNA ligase, ATP-dependent, N-terminal domain"/>
    <property type="match status" value="1"/>
</dbReference>
<comment type="caution">
    <text evidence="11">The sequence shown here is derived from an EMBL/GenBank/DDBJ whole genome shotgun (WGS) entry which is preliminary data.</text>
</comment>
<evidence type="ECO:0000256" key="7">
    <source>
        <dbReference type="RuleBase" id="RU000617"/>
    </source>
</evidence>
<dbReference type="Pfam" id="PF01068">
    <property type="entry name" value="DNA_ligase_A_M"/>
    <property type="match status" value="1"/>
</dbReference>
<evidence type="ECO:0000256" key="9">
    <source>
        <dbReference type="SAM" id="MobiDB-lite"/>
    </source>
</evidence>
<evidence type="ECO:0000313" key="11">
    <source>
        <dbReference type="EMBL" id="KAJ8613692.1"/>
    </source>
</evidence>
<keyword evidence="2 7" id="KW-0436">Ligase</keyword>
<feature type="domain" description="ATP-dependent DNA ligase family profile" evidence="10">
    <location>
        <begin position="441"/>
        <end position="576"/>
    </location>
</feature>
<sequence>MSTFLVQPPSKEAVPPHGKASQLPEAPTYQEAPAVQDKAAPEDAVPPHVESPPPPGPSQQQQQQRHEEERRSVRKEDSPGGGGGTASSPQPDSLCLDVRRFDPARGAASLAVDGVAAYEIVSRALDAASQTRSRLAKENILTNAFRWVSSASDAEAVCYLLAPVRDAQAGGHRLREDYEHAALGLSRRVVERALLDATGASAAGLEAARRRVGGEWGDAAVAVAGSQRSLGRLGRLSCVGVRSELLALGEVAGSGADEVKRRKLALLFRRAKGTELKWLLKTAHAHMSCGISLEASVLPAFAKANGVDSAEARAAYARRPSVGAVCRAILAGGNLVEEVRFSPGVPPSPMLATACTSYSEALSKAGRRALLERKYDGQRVGAHMKDDEEKKVRLFSRKLDDMTQKYGEVCEALRSAYSSSGAFVVDGEIVASSFQDLASRPRSDATGVRVVLFDLLWLEKRDLRGEPLSERRRLLRESFASSSVVDFAVGREVETASADEVIASELADAVDAGCEGLIVKNLEAPYELQRSTTWLKLKKDYLEELGDSLDLVPVGGWRGSGRKRKWISPILVATYDPETGELGSVCRVMSGFKDAFYRDFTVAMLGSEIAEPSTPSKKKNKKNPRVVTEERCTYWFEDPREVWEIRGAEVTASPTHKSGIGLVHPDRGLSLRFPRFIRPRPDKSLADATTPAHLAELFRRRRGRTQEQPSSS</sequence>
<organism evidence="11 12">
    <name type="scientific">Chrysophaeum taylorii</name>
    <dbReference type="NCBI Taxonomy" id="2483200"/>
    <lineage>
        <taxon>Eukaryota</taxon>
        <taxon>Sar</taxon>
        <taxon>Stramenopiles</taxon>
        <taxon>Ochrophyta</taxon>
        <taxon>Pelagophyceae</taxon>
        <taxon>Pelagomonadales</taxon>
        <taxon>Pelagomonadaceae</taxon>
        <taxon>Chrysophaeum</taxon>
    </lineage>
</organism>
<dbReference type="GO" id="GO:0005524">
    <property type="term" value="F:ATP binding"/>
    <property type="evidence" value="ECO:0007669"/>
    <property type="project" value="UniProtKB-KW"/>
</dbReference>
<dbReference type="InterPro" id="IPR016059">
    <property type="entry name" value="DNA_ligase_ATP-dep_CS"/>
</dbReference>
<comment type="similarity">
    <text evidence="1 8">Belongs to the ATP-dependent DNA ligase family.</text>
</comment>
<dbReference type="GO" id="GO:0006273">
    <property type="term" value="P:lagging strand elongation"/>
    <property type="evidence" value="ECO:0007669"/>
    <property type="project" value="TreeGrafter"/>
</dbReference>
<dbReference type="InterPro" id="IPR012308">
    <property type="entry name" value="DNA_ligase_ATP-dep_N"/>
</dbReference>
<dbReference type="PROSITE" id="PS00333">
    <property type="entry name" value="DNA_LIGASE_A2"/>
    <property type="match status" value="1"/>
</dbReference>
<dbReference type="PANTHER" id="PTHR45674">
    <property type="entry name" value="DNA LIGASE 1/3 FAMILY MEMBER"/>
    <property type="match status" value="1"/>
</dbReference>
<accession>A0AAD7UP84</accession>
<dbReference type="NCBIfam" id="TIGR00574">
    <property type="entry name" value="dnl1"/>
    <property type="match status" value="1"/>
</dbReference>
<dbReference type="GO" id="GO:0003910">
    <property type="term" value="F:DNA ligase (ATP) activity"/>
    <property type="evidence" value="ECO:0007669"/>
    <property type="project" value="UniProtKB-EC"/>
</dbReference>
<dbReference type="CDD" id="cd07969">
    <property type="entry name" value="OBF_DNA_ligase_I"/>
    <property type="match status" value="1"/>
</dbReference>
<dbReference type="GO" id="GO:0071897">
    <property type="term" value="P:DNA biosynthetic process"/>
    <property type="evidence" value="ECO:0007669"/>
    <property type="project" value="InterPro"/>
</dbReference>
<dbReference type="Pfam" id="PF04679">
    <property type="entry name" value="DNA_ligase_A_C"/>
    <property type="match status" value="1"/>
</dbReference>
<dbReference type="InterPro" id="IPR036599">
    <property type="entry name" value="DNA_ligase_N_sf"/>
</dbReference>
<dbReference type="Gene3D" id="3.30.470.30">
    <property type="entry name" value="DNA ligase/mRNA capping enzyme"/>
    <property type="match status" value="1"/>
</dbReference>
<dbReference type="AlphaFoldDB" id="A0AAD7UP84"/>
<keyword evidence="5 7" id="KW-0067">ATP-binding</keyword>
<dbReference type="InterPro" id="IPR000977">
    <property type="entry name" value="DNA_ligase_ATP-dep"/>
</dbReference>
<reference evidence="11" key="1">
    <citation type="submission" date="2023-01" db="EMBL/GenBank/DDBJ databases">
        <title>Metagenome sequencing of chrysophaentin producing Chrysophaeum taylorii.</title>
        <authorList>
            <person name="Davison J."/>
            <person name="Bewley C."/>
        </authorList>
    </citation>
    <scope>NUCLEOTIDE SEQUENCE</scope>
    <source>
        <strain evidence="11">NIES-1699</strain>
    </source>
</reference>
<dbReference type="GO" id="GO:0003677">
    <property type="term" value="F:DNA binding"/>
    <property type="evidence" value="ECO:0007669"/>
    <property type="project" value="InterPro"/>
</dbReference>
<dbReference type="PROSITE" id="PS50160">
    <property type="entry name" value="DNA_LIGASE_A3"/>
    <property type="match status" value="1"/>
</dbReference>
<keyword evidence="7" id="KW-0227">DNA damage</keyword>
<dbReference type="Pfam" id="PF04675">
    <property type="entry name" value="DNA_ligase_A_N"/>
    <property type="match status" value="1"/>
</dbReference>
<dbReference type="InterPro" id="IPR012309">
    <property type="entry name" value="DNA_ligase_ATP-dep_C"/>
</dbReference>
<comment type="catalytic activity">
    <reaction evidence="6 7">
        <text>ATP + (deoxyribonucleotide)n-3'-hydroxyl + 5'-phospho-(deoxyribonucleotide)m = (deoxyribonucleotide)n+m + AMP + diphosphate.</text>
        <dbReference type="EC" id="6.5.1.1"/>
    </reaction>
</comment>
<dbReference type="Proteomes" id="UP001230188">
    <property type="component" value="Unassembled WGS sequence"/>
</dbReference>
<dbReference type="SUPFAM" id="SSF56091">
    <property type="entry name" value="DNA ligase/mRNA capping enzyme, catalytic domain"/>
    <property type="match status" value="1"/>
</dbReference>
<dbReference type="SUPFAM" id="SSF117018">
    <property type="entry name" value="ATP-dependent DNA ligase DNA-binding domain"/>
    <property type="match status" value="1"/>
</dbReference>
<protein>
    <recommendedName>
        <fullName evidence="7">DNA ligase</fullName>
        <ecNumber evidence="7">6.5.1.1</ecNumber>
    </recommendedName>
</protein>
<dbReference type="GO" id="GO:0006310">
    <property type="term" value="P:DNA recombination"/>
    <property type="evidence" value="ECO:0007669"/>
    <property type="project" value="UniProtKB-KW"/>
</dbReference>
<keyword evidence="7" id="KW-0233">DNA recombination</keyword>
<dbReference type="GO" id="GO:0006281">
    <property type="term" value="P:DNA repair"/>
    <property type="evidence" value="ECO:0007669"/>
    <property type="project" value="UniProtKB-KW"/>
</dbReference>
<evidence type="ECO:0000256" key="8">
    <source>
        <dbReference type="RuleBase" id="RU004196"/>
    </source>
</evidence>
<proteinExistence type="inferred from homology"/>
<gene>
    <name evidence="11" type="ORF">CTAYLR_003166</name>
</gene>
<dbReference type="SUPFAM" id="SSF50249">
    <property type="entry name" value="Nucleic acid-binding proteins"/>
    <property type="match status" value="1"/>
</dbReference>
<dbReference type="InterPro" id="IPR012310">
    <property type="entry name" value="DNA_ligase_ATP-dep_cent"/>
</dbReference>
<evidence type="ECO:0000256" key="3">
    <source>
        <dbReference type="ARBA" id="ARBA00022705"/>
    </source>
</evidence>
<evidence type="ECO:0000256" key="2">
    <source>
        <dbReference type="ARBA" id="ARBA00022598"/>
    </source>
</evidence>
<dbReference type="PANTHER" id="PTHR45674:SF9">
    <property type="entry name" value="DNA LIGASE 3"/>
    <property type="match status" value="1"/>
</dbReference>
<dbReference type="EC" id="6.5.1.1" evidence="7"/>
<dbReference type="InterPro" id="IPR050191">
    <property type="entry name" value="ATP-dep_DNA_ligase"/>
</dbReference>
<feature type="compositionally biased region" description="Basic and acidic residues" evidence="9">
    <location>
        <begin position="64"/>
        <end position="78"/>
    </location>
</feature>
<keyword evidence="7" id="KW-0234">DNA repair</keyword>